<evidence type="ECO:0000313" key="2">
    <source>
        <dbReference type="Proteomes" id="UP000247284"/>
    </source>
</evidence>
<dbReference type="GeneID" id="54992484"/>
<keyword evidence="2" id="KW-1185">Reference proteome</keyword>
<reference evidence="2" key="1">
    <citation type="submission" date="2018-04" db="EMBL/GenBank/DDBJ databases">
        <authorList>
            <person name="Go L.Y."/>
            <person name="Mitchell J.A."/>
        </authorList>
    </citation>
    <scope>NUCLEOTIDE SEQUENCE [LARGE SCALE GENOMIC DNA]</scope>
</reference>
<proteinExistence type="predicted"/>
<organism evidence="1 2">
    <name type="scientific">Microbacterium phage Hendrix</name>
    <dbReference type="NCBI Taxonomy" id="2182341"/>
    <lineage>
        <taxon>Viruses</taxon>
        <taxon>Duplodnaviria</taxon>
        <taxon>Heunggongvirae</taxon>
        <taxon>Uroviricota</taxon>
        <taxon>Caudoviricetes</taxon>
        <taxon>Rogerhendrixvirus</taxon>
        <taxon>Rogerhendrixvirus hendrix</taxon>
    </lineage>
</organism>
<dbReference type="KEGG" id="vg:54992484"/>
<dbReference type="EMBL" id="MH183162">
    <property type="protein sequence ID" value="AWN07688.1"/>
    <property type="molecule type" value="Genomic_DNA"/>
</dbReference>
<name>A0A2U8UU60_9CAUD</name>
<gene>
    <name evidence="1" type="primary">17</name>
    <name evidence="1" type="ORF">PBI_HENDRIX_17</name>
</gene>
<sequence length="142" mass="16405">MALMVTPVKFTRSVHIQNRHITAATKNQGPPRTEMDLLFRVTASLGSVQLKVRMQVAPPAPMYAANYRAIEPHSVSSHFKRNLKSWWMESHDCDVLVQDVCYGDIGYGLAEDVWRSFQLTEEDGWAHLERIYNEWRKPDDES</sequence>
<dbReference type="RefSeq" id="YP_009801955.1">
    <property type="nucleotide sequence ID" value="NC_047977.1"/>
</dbReference>
<dbReference type="Proteomes" id="UP000247284">
    <property type="component" value="Segment"/>
</dbReference>
<accession>A0A2U8UU60</accession>
<evidence type="ECO:0000313" key="1">
    <source>
        <dbReference type="EMBL" id="AWN07688.1"/>
    </source>
</evidence>
<protein>
    <submittedName>
        <fullName evidence="1">Uncharacterized protein</fullName>
    </submittedName>
</protein>